<evidence type="ECO:0000313" key="4">
    <source>
        <dbReference type="EMBL" id="RLV61235.1"/>
    </source>
</evidence>
<dbReference type="Pfam" id="PF05954">
    <property type="entry name" value="Phage_GPD"/>
    <property type="match status" value="1"/>
</dbReference>
<feature type="domain" description="Gp5/Type VI secretion system Vgr protein OB-fold" evidence="2">
    <location>
        <begin position="379"/>
        <end position="446"/>
    </location>
</feature>
<evidence type="ECO:0000313" key="5">
    <source>
        <dbReference type="Proteomes" id="UP000281474"/>
    </source>
</evidence>
<dbReference type="NCBIfam" id="TIGR01646">
    <property type="entry name" value="vgr_GE"/>
    <property type="match status" value="1"/>
</dbReference>
<keyword evidence="5" id="KW-1185">Reference proteome</keyword>
<dbReference type="SUPFAM" id="SSF69255">
    <property type="entry name" value="gp5 N-terminal domain-like"/>
    <property type="match status" value="1"/>
</dbReference>
<comment type="caution">
    <text evidence="4">The sequence shown here is derived from an EMBL/GenBank/DDBJ whole genome shotgun (WGS) entry which is preliminary data.</text>
</comment>
<dbReference type="Pfam" id="PF22178">
    <property type="entry name" value="Gp5_trimer_C"/>
    <property type="match status" value="1"/>
</dbReference>
<evidence type="ECO:0000259" key="3">
    <source>
        <dbReference type="Pfam" id="PF22178"/>
    </source>
</evidence>
<organism evidence="4 5">
    <name type="scientific">Parashewanella curva</name>
    <dbReference type="NCBI Taxonomy" id="2338552"/>
    <lineage>
        <taxon>Bacteria</taxon>
        <taxon>Pseudomonadati</taxon>
        <taxon>Pseudomonadota</taxon>
        <taxon>Gammaproteobacteria</taxon>
        <taxon>Alteromonadales</taxon>
        <taxon>Shewanellaceae</taxon>
        <taxon>Parashewanella</taxon>
    </lineage>
</organism>
<sequence length="679" mass="74516">MAVTDFDVSVRPMTAKLNGKGPYIATKLHCSEAISEGTQIDLSIISDTEISAQVLGKDLSVKVKYKDETRQFTGLISAIVIEEYSLEKNIYYYRISAVDPISLLKYRSNQQMFQSMETKRIIEQILEDSETKTFTKLSLVGSGRDHEYCTQMGETDLAFIKRLMSMEGWYYYLDHTASKPTVVISDSNNNFVSIDNSSVSYKDLFESPERVITQWQFQTSLGTASLSLSDHTQQLAEVFSSDERQSNLDYNFSGLQAYYYGQGCDDKGVIRDFAKLQMEALDTERTQANSCSNIIALFAGTTFKLSNHPVSEVNQEYVVTQINHVIDHAESGSQIQYQNNFQCIPISVPFRPKLQSRPKTQGLHTATVTGPSGDEIYTDKKGQIKVQFHWDAIGQNDENTSCWLPVSQICASNGFGAVFMPRIGDEVLVQYIDGNPDRPVVVGSIYNTNNQIPYDVITQSGIKTRTSPNGSSDRANELVFEDKEDNEQIYLHGEKDLLIDVKNDIITTIANDSNTSIENDCISTIKGNQTTTVEKAIEMTCKEAWAASTDKDFTVSTKGTFSATADKDITMQANSGLEAKAISSVTVDGQSVEISGKTKIALSVGGCSIELSPSGIKISAPQVEISGQAKAELKAAMVTVEGQGKADLKGALVSVEGTAMTQLKAGAMVQLQGAIAKIN</sequence>
<dbReference type="Proteomes" id="UP000281474">
    <property type="component" value="Unassembled WGS sequence"/>
</dbReference>
<evidence type="ECO:0000256" key="1">
    <source>
        <dbReference type="ARBA" id="ARBA00005558"/>
    </source>
</evidence>
<accession>A0A3L8Q0X6</accession>
<name>A0A3L8Q0X6_9GAMM</name>
<gene>
    <name evidence="4" type="primary">tssI</name>
    <name evidence="4" type="ORF">D5018_02975</name>
</gene>
<proteinExistence type="inferred from homology"/>
<reference evidence="4 5" key="1">
    <citation type="submission" date="2018-09" db="EMBL/GenBank/DDBJ databases">
        <title>Phylogeny of the Shewanellaceae, and recommendation for two new genera, Pseudoshewanella and Parashewanella.</title>
        <authorList>
            <person name="Wang G."/>
        </authorList>
    </citation>
    <scope>NUCLEOTIDE SEQUENCE [LARGE SCALE GENOMIC DNA]</scope>
    <source>
        <strain evidence="4 5">C51</strain>
    </source>
</reference>
<protein>
    <submittedName>
        <fullName evidence="4">Type VI secretion system tip protein VgrG</fullName>
    </submittedName>
</protein>
<dbReference type="RefSeq" id="WP_121837497.1">
    <property type="nucleotide sequence ID" value="NZ_ML014756.1"/>
</dbReference>
<feature type="domain" description="Gp5/Type VI secretion system Vgr C-terminal trimerisation" evidence="3">
    <location>
        <begin position="460"/>
        <end position="568"/>
    </location>
</feature>
<dbReference type="InterPro" id="IPR006531">
    <property type="entry name" value="Gp5/Vgr_OB"/>
</dbReference>
<dbReference type="NCBIfam" id="TIGR03361">
    <property type="entry name" value="VI_Rhs_Vgr"/>
    <property type="match status" value="1"/>
</dbReference>
<dbReference type="OrthoDB" id="9762420at2"/>
<dbReference type="Gene3D" id="2.30.110.50">
    <property type="match status" value="1"/>
</dbReference>
<dbReference type="Gene3D" id="4.10.220.110">
    <property type="match status" value="1"/>
</dbReference>
<dbReference type="SUPFAM" id="SSF69279">
    <property type="entry name" value="Phage tail proteins"/>
    <property type="match status" value="2"/>
</dbReference>
<evidence type="ECO:0000259" key="2">
    <source>
        <dbReference type="Pfam" id="PF04717"/>
    </source>
</evidence>
<dbReference type="InterPro" id="IPR037026">
    <property type="entry name" value="Vgr_OB-fold_dom_sf"/>
</dbReference>
<dbReference type="SUPFAM" id="SSF69349">
    <property type="entry name" value="Phage fibre proteins"/>
    <property type="match status" value="1"/>
</dbReference>
<dbReference type="EMBL" id="QZEI01000005">
    <property type="protein sequence ID" value="RLV61235.1"/>
    <property type="molecule type" value="Genomic_DNA"/>
</dbReference>
<dbReference type="AlphaFoldDB" id="A0A3L8Q0X6"/>
<dbReference type="Gene3D" id="2.40.50.230">
    <property type="entry name" value="Gp5 N-terminal domain"/>
    <property type="match status" value="1"/>
</dbReference>
<dbReference type="InterPro" id="IPR054030">
    <property type="entry name" value="Gp5_Vgr_C"/>
</dbReference>
<dbReference type="InterPro" id="IPR006533">
    <property type="entry name" value="T6SS_Vgr_RhsGE"/>
</dbReference>
<dbReference type="Pfam" id="PF04717">
    <property type="entry name" value="Phage_base_V"/>
    <property type="match status" value="1"/>
</dbReference>
<comment type="similarity">
    <text evidence="1">Belongs to the VgrG protein family.</text>
</comment>
<dbReference type="InterPro" id="IPR017847">
    <property type="entry name" value="T6SS_RhsGE_Vgr_subset"/>
</dbReference>
<dbReference type="Gene3D" id="3.55.50.10">
    <property type="entry name" value="Baseplate protein-like domains"/>
    <property type="match status" value="1"/>
</dbReference>